<sequence length="207" mass="22579">MTHESPPHADLLCAVHEAYLQFAWHESVCALYDLGGQPDEDVVFEGFCSGAGAVRGLDEMRRTTNALLNAAFYVAAFASSKNPAHGPRDFDFDLEIPALYVAADHMPRRPLLYAVEAALDLTPWARVQHGGFTYDPAGVVQGALLGRRDLLLPAPSLLRYSPLEGLLLQPAVTAIAAWFSQQRRPVRFEACELDAVAGGFIQRGQMA</sequence>
<proteinExistence type="predicted"/>
<name>A0ABV8A6Q6_9DEIO</name>
<gene>
    <name evidence="1" type="ORF">ACFOPQ_09675</name>
</gene>
<comment type="caution">
    <text evidence="1">The sequence shown here is derived from an EMBL/GenBank/DDBJ whole genome shotgun (WGS) entry which is preliminary data.</text>
</comment>
<protein>
    <submittedName>
        <fullName evidence="1">Uncharacterized protein</fullName>
    </submittedName>
</protein>
<dbReference type="EMBL" id="JBHRZF010000116">
    <property type="protein sequence ID" value="MFC3861029.1"/>
    <property type="molecule type" value="Genomic_DNA"/>
</dbReference>
<dbReference type="RefSeq" id="WP_380077524.1">
    <property type="nucleotide sequence ID" value="NZ_JBHRZF010000116.1"/>
</dbReference>
<reference evidence="2" key="1">
    <citation type="journal article" date="2019" name="Int. J. Syst. Evol. Microbiol.">
        <title>The Global Catalogue of Microorganisms (GCM) 10K type strain sequencing project: providing services to taxonomists for standard genome sequencing and annotation.</title>
        <authorList>
            <consortium name="The Broad Institute Genomics Platform"/>
            <consortium name="The Broad Institute Genome Sequencing Center for Infectious Disease"/>
            <person name="Wu L."/>
            <person name="Ma J."/>
        </authorList>
    </citation>
    <scope>NUCLEOTIDE SEQUENCE [LARGE SCALE GENOMIC DNA]</scope>
    <source>
        <strain evidence="2">CCTCC AB 2013263</strain>
    </source>
</reference>
<accession>A0ABV8A6Q6</accession>
<keyword evidence="2" id="KW-1185">Reference proteome</keyword>
<evidence type="ECO:0000313" key="2">
    <source>
        <dbReference type="Proteomes" id="UP001595748"/>
    </source>
</evidence>
<organism evidence="1 2">
    <name type="scientific">Deinococcus antarcticus</name>
    <dbReference type="NCBI Taxonomy" id="1298767"/>
    <lineage>
        <taxon>Bacteria</taxon>
        <taxon>Thermotogati</taxon>
        <taxon>Deinococcota</taxon>
        <taxon>Deinococci</taxon>
        <taxon>Deinococcales</taxon>
        <taxon>Deinococcaceae</taxon>
        <taxon>Deinococcus</taxon>
    </lineage>
</organism>
<dbReference type="Proteomes" id="UP001595748">
    <property type="component" value="Unassembled WGS sequence"/>
</dbReference>
<evidence type="ECO:0000313" key="1">
    <source>
        <dbReference type="EMBL" id="MFC3861029.1"/>
    </source>
</evidence>